<evidence type="ECO:0000313" key="3">
    <source>
        <dbReference type="EMBL" id="RLK46984.1"/>
    </source>
</evidence>
<sequence>MARPTLPLTKPPRSLCILRFSALGDVTHMTPVVRTLQREWPETRLTWIVGKAEHTLVGDIPGVEFAVFDKAAGWAGYRDLWRQLRGQRFDVLLHNQFALRANIASLGIRADLRLGYDRARSKDLHGLFINARIPPHPGQHVIDIYFSFIETLGVRRRHMVWDIPVPDVAEARARTLIPDDRPTLVISPCSSHALRNWTVEGCARVADYAARRHGLRVLITGGPSEGEQKMGAEIAAQAETAPENLVGQTSIKEMLALLGRATAVVSPDSGPAHMANAMGTPVIGLYACTNPGRARPYYSGQWCVDRYDEAARRELGKPASEIRWGTKIERPGVMALITPDDAIERLDALMAAGAPRATPPES</sequence>
<dbReference type="CDD" id="cd03789">
    <property type="entry name" value="GT9_LPS_heptosyltransferase"/>
    <property type="match status" value="1"/>
</dbReference>
<dbReference type="InterPro" id="IPR002201">
    <property type="entry name" value="Glyco_trans_9"/>
</dbReference>
<keyword evidence="2 3" id="KW-0808">Transferase</keyword>
<dbReference type="GO" id="GO:0005829">
    <property type="term" value="C:cytosol"/>
    <property type="evidence" value="ECO:0007669"/>
    <property type="project" value="TreeGrafter"/>
</dbReference>
<protein>
    <submittedName>
        <fullName evidence="3">Heptosyltransferase I</fullName>
    </submittedName>
</protein>
<dbReference type="RefSeq" id="WP_121442822.1">
    <property type="nucleotide sequence ID" value="NZ_RCDA01000004.1"/>
</dbReference>
<dbReference type="AlphaFoldDB" id="A0A498BSM7"/>
<dbReference type="Proteomes" id="UP000275461">
    <property type="component" value="Unassembled WGS sequence"/>
</dbReference>
<dbReference type="InterPro" id="IPR051199">
    <property type="entry name" value="LPS_LOS_Heptosyltrfase"/>
</dbReference>
<dbReference type="Gene3D" id="3.40.50.2000">
    <property type="entry name" value="Glycogen Phosphorylase B"/>
    <property type="match status" value="2"/>
</dbReference>
<proteinExistence type="predicted"/>
<dbReference type="OrthoDB" id="9781892at2"/>
<evidence type="ECO:0000256" key="2">
    <source>
        <dbReference type="ARBA" id="ARBA00022679"/>
    </source>
</evidence>
<gene>
    <name evidence="3" type="ORF">DFR31_2298</name>
</gene>
<reference evidence="3 4" key="1">
    <citation type="submission" date="2018-10" db="EMBL/GenBank/DDBJ databases">
        <title>Genomic Encyclopedia of Type Strains, Phase IV (KMG-IV): sequencing the most valuable type-strain genomes for metagenomic binning, comparative biology and taxonomic classification.</title>
        <authorList>
            <person name="Goeker M."/>
        </authorList>
    </citation>
    <scope>NUCLEOTIDE SEQUENCE [LARGE SCALE GENOMIC DNA]</scope>
    <source>
        <strain evidence="3 4">DSM 12769</strain>
    </source>
</reference>
<dbReference type="Pfam" id="PF01075">
    <property type="entry name" value="Glyco_transf_9"/>
    <property type="match status" value="1"/>
</dbReference>
<evidence type="ECO:0000313" key="4">
    <source>
        <dbReference type="Proteomes" id="UP000275461"/>
    </source>
</evidence>
<dbReference type="EMBL" id="RCDA01000004">
    <property type="protein sequence ID" value="RLK46984.1"/>
    <property type="molecule type" value="Genomic_DNA"/>
</dbReference>
<keyword evidence="1" id="KW-0328">Glycosyltransferase</keyword>
<comment type="caution">
    <text evidence="3">The sequence shown here is derived from an EMBL/GenBank/DDBJ whole genome shotgun (WGS) entry which is preliminary data.</text>
</comment>
<accession>A0A498BSM7</accession>
<dbReference type="SUPFAM" id="SSF53756">
    <property type="entry name" value="UDP-Glycosyltransferase/glycogen phosphorylase"/>
    <property type="match status" value="1"/>
</dbReference>
<dbReference type="GO" id="GO:0008713">
    <property type="term" value="F:ADP-heptose-lipopolysaccharide heptosyltransferase activity"/>
    <property type="evidence" value="ECO:0007669"/>
    <property type="project" value="TreeGrafter"/>
</dbReference>
<evidence type="ECO:0000256" key="1">
    <source>
        <dbReference type="ARBA" id="ARBA00022676"/>
    </source>
</evidence>
<name>A0A498BSM7_9GAMM</name>
<dbReference type="PANTHER" id="PTHR30160:SF21">
    <property type="entry name" value="LIPOPOLYSACCHARIDE CORE HEPTOSYLTRANSFERASE OPSX"/>
    <property type="match status" value="1"/>
</dbReference>
<organism evidence="3 4">
    <name type="scientific">Alkalispirillum mobile</name>
    <dbReference type="NCBI Taxonomy" id="85925"/>
    <lineage>
        <taxon>Bacteria</taxon>
        <taxon>Pseudomonadati</taxon>
        <taxon>Pseudomonadota</taxon>
        <taxon>Gammaproteobacteria</taxon>
        <taxon>Chromatiales</taxon>
        <taxon>Ectothiorhodospiraceae</taxon>
        <taxon>Alkalispirillum</taxon>
    </lineage>
</organism>
<keyword evidence="4" id="KW-1185">Reference proteome</keyword>
<dbReference type="GO" id="GO:0009244">
    <property type="term" value="P:lipopolysaccharide core region biosynthetic process"/>
    <property type="evidence" value="ECO:0007669"/>
    <property type="project" value="TreeGrafter"/>
</dbReference>
<dbReference type="PANTHER" id="PTHR30160">
    <property type="entry name" value="TETRAACYLDISACCHARIDE 4'-KINASE-RELATED"/>
    <property type="match status" value="1"/>
</dbReference>